<dbReference type="SUPFAM" id="SSF100950">
    <property type="entry name" value="NagB/RpiA/CoA transferase-like"/>
    <property type="match status" value="1"/>
</dbReference>
<dbReference type="InterPro" id="IPR037171">
    <property type="entry name" value="NagB/RpiA_transferase-like"/>
</dbReference>
<dbReference type="InterPro" id="IPR024185">
    <property type="entry name" value="FTHF_cligase-like_sf"/>
</dbReference>
<dbReference type="PANTHER" id="PTHR36179">
    <property type="entry name" value="LUD_DOM DOMAIN-CONTAINING PROTEIN"/>
    <property type="match status" value="1"/>
</dbReference>
<accession>A0A084JEQ7</accession>
<reference evidence="2 3" key="1">
    <citation type="submission" date="2014-07" db="EMBL/GenBank/DDBJ databases">
        <title>Draft genome of Clostridium celerecrescens 152B isolated from sediments associated with methane hydrate from Krishna Godavari basin.</title>
        <authorList>
            <person name="Honkalas V.S."/>
            <person name="Dabir A.P."/>
            <person name="Arora P."/>
            <person name="Dhakephalkar P.K."/>
        </authorList>
    </citation>
    <scope>NUCLEOTIDE SEQUENCE [LARGE SCALE GENOMIC DNA]</scope>
    <source>
        <strain evidence="2 3">152B</strain>
    </source>
</reference>
<dbReference type="RefSeq" id="WP_038284252.1">
    <property type="nucleotide sequence ID" value="NZ_JPME01000034.1"/>
</dbReference>
<evidence type="ECO:0000313" key="3">
    <source>
        <dbReference type="Proteomes" id="UP000028525"/>
    </source>
</evidence>
<dbReference type="Proteomes" id="UP000028525">
    <property type="component" value="Unassembled WGS sequence"/>
</dbReference>
<name>A0A084JEQ7_9FIRM</name>
<proteinExistence type="predicted"/>
<dbReference type="InterPro" id="IPR003741">
    <property type="entry name" value="LUD_dom"/>
</dbReference>
<organism evidence="2 3">
    <name type="scientific">Lacrimispora celerecrescens</name>
    <dbReference type="NCBI Taxonomy" id="29354"/>
    <lineage>
        <taxon>Bacteria</taxon>
        <taxon>Bacillati</taxon>
        <taxon>Bacillota</taxon>
        <taxon>Clostridia</taxon>
        <taxon>Lachnospirales</taxon>
        <taxon>Lachnospiraceae</taxon>
        <taxon>Lacrimispora</taxon>
    </lineage>
</organism>
<feature type="domain" description="LUD" evidence="1">
    <location>
        <begin position="6"/>
        <end position="191"/>
    </location>
</feature>
<dbReference type="STRING" id="29354.IO98_21135"/>
<sequence length="197" mass="21917">MEYTVIRQNFEKHGFSTQLFSTKEEARDYLVEALKNQTIGFGGSVTLLEMGLYEALLQNNAVVWHNKVPSRDVRHLANCSNIYITSANAVSETGQIVNIDGTGNRVAMTAFGPQTCYYVVGRNKITPSLEDAIYRSRNVAAPQNAQRIHAKTPCAQKGDKCYDCNSPERICRITAVIDRAPMGMKCEIIFVDEALGF</sequence>
<dbReference type="PANTHER" id="PTHR36179:SF2">
    <property type="entry name" value="LUD DOMAIN-CONTAINING PROTEIN"/>
    <property type="match status" value="1"/>
</dbReference>
<dbReference type="Gene3D" id="3.40.50.10420">
    <property type="entry name" value="NagB/RpiA/CoA transferase-like"/>
    <property type="match status" value="1"/>
</dbReference>
<dbReference type="Pfam" id="PF02589">
    <property type="entry name" value="LUD_dom"/>
    <property type="match status" value="1"/>
</dbReference>
<dbReference type="OrthoDB" id="9809147at2"/>
<comment type="caution">
    <text evidence="2">The sequence shown here is derived from an EMBL/GenBank/DDBJ whole genome shotgun (WGS) entry which is preliminary data.</text>
</comment>
<evidence type="ECO:0000313" key="2">
    <source>
        <dbReference type="EMBL" id="KEZ87441.1"/>
    </source>
</evidence>
<dbReference type="EMBL" id="JPME01000034">
    <property type="protein sequence ID" value="KEZ87441.1"/>
    <property type="molecule type" value="Genomic_DNA"/>
</dbReference>
<keyword evidence="3" id="KW-1185">Reference proteome</keyword>
<dbReference type="AlphaFoldDB" id="A0A084JEQ7"/>
<evidence type="ECO:0000259" key="1">
    <source>
        <dbReference type="Pfam" id="PF02589"/>
    </source>
</evidence>
<gene>
    <name evidence="2" type="ORF">IO98_21135</name>
</gene>
<protein>
    <recommendedName>
        <fullName evidence="1">LUD domain-containing protein</fullName>
    </recommendedName>
</protein>